<dbReference type="KEGG" id="ehn:H9Q80_01960"/>
<evidence type="ECO:0000259" key="2">
    <source>
        <dbReference type="Pfam" id="PF13490"/>
    </source>
</evidence>
<reference evidence="4 5" key="1">
    <citation type="submission" date="2020-08" db="EMBL/GenBank/DDBJ databases">
        <authorList>
            <person name="Liu C."/>
            <person name="Sun Q."/>
        </authorList>
    </citation>
    <scope>NUCLEOTIDE SEQUENCE [LARGE SCALE GENOMIC DNA]</scope>
    <source>
        <strain evidence="4 5">NSJ-61</strain>
    </source>
</reference>
<evidence type="ECO:0000313" key="4">
    <source>
        <dbReference type="EMBL" id="QNM14219.1"/>
    </source>
</evidence>
<sequence length="293" mass="33867">MKIPCSIVRELLPNYIDDCMEDDAKMLVEEHLKECDACRALYENMKKPLQDEHKDKELDYLKKVKKQNSLKIIIAILITICIFMTGILTKIWLIGSYTNEVEDTIMKVTNTEVEIGLTGTNRNFAIIGYTLDDRWKFYQEILYQEVMPSIFHSYGVSNIKIPLKDIEHYLKVGDQVITKDGKIYNAMSALLIEKRIPYVGDVSGVYELLKLADIKVETFSLKTDQEPYAINLIYQKPLSRLEKEKIENNAKGVLASIDNCNIINLYVGDELISHIVYKEKIKDIDQMQKLLLE</sequence>
<feature type="domain" description="DUF4825" evidence="3">
    <location>
        <begin position="191"/>
        <end position="269"/>
    </location>
</feature>
<accession>A0A7G9GTT7</accession>
<dbReference type="Pfam" id="PF13490">
    <property type="entry name" value="zf-HC2"/>
    <property type="match status" value="1"/>
</dbReference>
<organism evidence="4 5">
    <name type="scientific">[Eubacterium] hominis</name>
    <dbReference type="NCBI Taxonomy" id="2764325"/>
    <lineage>
        <taxon>Bacteria</taxon>
        <taxon>Bacillati</taxon>
        <taxon>Bacillota</taxon>
        <taxon>Erysipelotrichia</taxon>
        <taxon>Erysipelotrichales</taxon>
        <taxon>Erysipelotrichaceae</taxon>
        <taxon>Amedibacillus</taxon>
    </lineage>
</organism>
<dbReference type="Proteomes" id="UP000515856">
    <property type="component" value="Chromosome"/>
</dbReference>
<dbReference type="RefSeq" id="WP_117455640.1">
    <property type="nucleotide sequence ID" value="NZ_CP060636.1"/>
</dbReference>
<gene>
    <name evidence="4" type="ORF">H9Q80_01960</name>
</gene>
<evidence type="ECO:0000259" key="3">
    <source>
        <dbReference type="Pfam" id="PF16107"/>
    </source>
</evidence>
<evidence type="ECO:0000256" key="1">
    <source>
        <dbReference type="SAM" id="Phobius"/>
    </source>
</evidence>
<name>A0A7G9GTT7_9FIRM</name>
<proteinExistence type="predicted"/>
<dbReference type="AlphaFoldDB" id="A0A7G9GTT7"/>
<dbReference type="InterPro" id="IPR032250">
    <property type="entry name" value="DUF4825"/>
</dbReference>
<keyword evidence="1" id="KW-0472">Membrane</keyword>
<dbReference type="InterPro" id="IPR027383">
    <property type="entry name" value="Znf_put"/>
</dbReference>
<dbReference type="Pfam" id="PF16107">
    <property type="entry name" value="DUF4825"/>
    <property type="match status" value="1"/>
</dbReference>
<keyword evidence="1" id="KW-1133">Transmembrane helix</keyword>
<feature type="transmembrane region" description="Helical" evidence="1">
    <location>
        <begin position="72"/>
        <end position="93"/>
    </location>
</feature>
<dbReference type="EMBL" id="CP060636">
    <property type="protein sequence ID" value="QNM14219.1"/>
    <property type="molecule type" value="Genomic_DNA"/>
</dbReference>
<feature type="domain" description="Putative zinc-finger" evidence="2">
    <location>
        <begin position="5"/>
        <end position="39"/>
    </location>
</feature>
<keyword evidence="5" id="KW-1185">Reference proteome</keyword>
<protein>
    <submittedName>
        <fullName evidence="4">DUF4825 domain-containing protein</fullName>
    </submittedName>
</protein>
<evidence type="ECO:0000313" key="5">
    <source>
        <dbReference type="Proteomes" id="UP000515856"/>
    </source>
</evidence>
<keyword evidence="1" id="KW-0812">Transmembrane</keyword>